<evidence type="ECO:0000313" key="6">
    <source>
        <dbReference type="Proteomes" id="UP001162164"/>
    </source>
</evidence>
<accession>A0ABQ9JPB6</accession>
<evidence type="ECO:0000313" key="5">
    <source>
        <dbReference type="EMBL" id="KAJ8979404.1"/>
    </source>
</evidence>
<dbReference type="SUPFAM" id="SSF47973">
    <property type="entry name" value="Ribosomal protein S7"/>
    <property type="match status" value="1"/>
</dbReference>
<sequence>MAAIKKVFDKCQIFKLKSQFTSCILTQQNGMAVYPSYYIKPIYKKENQEEMIKSGEAQKLAHIPTRAPLNHQTCSANHDPLVDLFINYCMRDGKKIVARSMAEQTFEHIKRFQLAKYHKCENEEDKSKIELDPKKSISHGD</sequence>
<evidence type="ECO:0000256" key="2">
    <source>
        <dbReference type="ARBA" id="ARBA00022980"/>
    </source>
</evidence>
<dbReference type="EMBL" id="JAPWTJ010000342">
    <property type="protein sequence ID" value="KAJ8979404.1"/>
    <property type="molecule type" value="Genomic_DNA"/>
</dbReference>
<gene>
    <name evidence="5" type="ORF">NQ317_015834</name>
</gene>
<evidence type="ECO:0000256" key="1">
    <source>
        <dbReference type="ARBA" id="ARBA00007151"/>
    </source>
</evidence>
<dbReference type="Pfam" id="PF00177">
    <property type="entry name" value="Ribosomal_S7"/>
    <property type="match status" value="1"/>
</dbReference>
<organism evidence="5 6">
    <name type="scientific">Molorchus minor</name>
    <dbReference type="NCBI Taxonomy" id="1323400"/>
    <lineage>
        <taxon>Eukaryota</taxon>
        <taxon>Metazoa</taxon>
        <taxon>Ecdysozoa</taxon>
        <taxon>Arthropoda</taxon>
        <taxon>Hexapoda</taxon>
        <taxon>Insecta</taxon>
        <taxon>Pterygota</taxon>
        <taxon>Neoptera</taxon>
        <taxon>Endopterygota</taxon>
        <taxon>Coleoptera</taxon>
        <taxon>Polyphaga</taxon>
        <taxon>Cucujiformia</taxon>
        <taxon>Chrysomeloidea</taxon>
        <taxon>Cerambycidae</taxon>
        <taxon>Lamiinae</taxon>
        <taxon>Monochamini</taxon>
        <taxon>Molorchus</taxon>
    </lineage>
</organism>
<dbReference type="Gene3D" id="1.10.455.10">
    <property type="entry name" value="Ribosomal protein S7 domain"/>
    <property type="match status" value="1"/>
</dbReference>
<dbReference type="Proteomes" id="UP001162164">
    <property type="component" value="Unassembled WGS sequence"/>
</dbReference>
<name>A0ABQ9JPB6_9CUCU</name>
<dbReference type="InterPro" id="IPR023798">
    <property type="entry name" value="Ribosomal_uS7_dom"/>
</dbReference>
<evidence type="ECO:0000259" key="4">
    <source>
        <dbReference type="Pfam" id="PF00177"/>
    </source>
</evidence>
<keyword evidence="2" id="KW-0689">Ribosomal protein</keyword>
<feature type="domain" description="Small ribosomal subunit protein uS7" evidence="4">
    <location>
        <begin position="71"/>
        <end position="111"/>
    </location>
</feature>
<evidence type="ECO:0000256" key="3">
    <source>
        <dbReference type="ARBA" id="ARBA00023274"/>
    </source>
</evidence>
<comment type="similarity">
    <text evidence="1">Belongs to the universal ribosomal protein uS7 family.</text>
</comment>
<comment type="caution">
    <text evidence="5">The sequence shown here is derived from an EMBL/GenBank/DDBJ whole genome shotgun (WGS) entry which is preliminary data.</text>
</comment>
<keyword evidence="6" id="KW-1185">Reference proteome</keyword>
<reference evidence="5" key="1">
    <citation type="journal article" date="2023" name="Insect Mol. Biol.">
        <title>Genome sequencing provides insights into the evolution of gene families encoding plant cell wall-degrading enzymes in longhorned beetles.</title>
        <authorList>
            <person name="Shin N.R."/>
            <person name="Okamura Y."/>
            <person name="Kirsch R."/>
            <person name="Pauchet Y."/>
        </authorList>
    </citation>
    <scope>NUCLEOTIDE SEQUENCE</scope>
    <source>
        <strain evidence="5">MMC_N1</strain>
    </source>
</reference>
<keyword evidence="3" id="KW-0687">Ribonucleoprotein</keyword>
<dbReference type="InterPro" id="IPR036823">
    <property type="entry name" value="Ribosomal_uS7_dom_sf"/>
</dbReference>
<proteinExistence type="inferred from homology"/>
<protein>
    <recommendedName>
        <fullName evidence="4">Small ribosomal subunit protein uS7 domain-containing protein</fullName>
    </recommendedName>
</protein>